<dbReference type="EMBL" id="LIZT01000093">
    <property type="protein sequence ID" value="KPJ48831.1"/>
    <property type="molecule type" value="Genomic_DNA"/>
</dbReference>
<dbReference type="InterPro" id="IPR011322">
    <property type="entry name" value="N-reg_PII-like_a/b"/>
</dbReference>
<reference evidence="2 3" key="1">
    <citation type="journal article" date="2015" name="Microbiome">
        <title>Genomic resolution of linkages in carbon, nitrogen, and sulfur cycling among widespread estuary sediment bacteria.</title>
        <authorList>
            <person name="Baker B.J."/>
            <person name="Lazar C.S."/>
            <person name="Teske A.P."/>
            <person name="Dick G.J."/>
        </authorList>
    </citation>
    <scope>NUCLEOTIDE SEQUENCE [LARGE SCALE GENOMIC DNA]</scope>
    <source>
        <strain evidence="2">DG_26</strain>
    </source>
</reference>
<evidence type="ECO:0000313" key="2">
    <source>
        <dbReference type="EMBL" id="KPJ48831.1"/>
    </source>
</evidence>
<comment type="caution">
    <text evidence="2">The sequence shown here is derived from an EMBL/GenBank/DDBJ whole genome shotgun (WGS) entry which is preliminary data.</text>
</comment>
<dbReference type="Gene3D" id="3.30.70.790">
    <property type="entry name" value="UreE, C-terminal domain"/>
    <property type="match status" value="1"/>
</dbReference>
<proteinExistence type="predicted"/>
<sequence length="87" mass="9515">MKGVARDLKLVEIWQASNEIEAQLIRGLLESNGIDCTLKGEALRLTHSITVNGLALVAVLVRPEDAERAKQLISSSQLESPHSHESE</sequence>
<protein>
    <recommendedName>
        <fullName evidence="1">DUF2007 domain-containing protein</fullName>
    </recommendedName>
</protein>
<accession>A0A0S7WFF2</accession>
<dbReference type="Pfam" id="PF09413">
    <property type="entry name" value="DUF2007"/>
    <property type="match status" value="1"/>
</dbReference>
<dbReference type="InterPro" id="IPR018551">
    <property type="entry name" value="DUF2007"/>
</dbReference>
<dbReference type="Proteomes" id="UP000051124">
    <property type="component" value="Unassembled WGS sequence"/>
</dbReference>
<gene>
    <name evidence="2" type="ORF">AMJ40_06795</name>
</gene>
<organism evidence="2 3">
    <name type="scientific">candidate division TA06 bacterium DG_26</name>
    <dbReference type="NCBI Taxonomy" id="1703771"/>
    <lineage>
        <taxon>Bacteria</taxon>
        <taxon>Bacteria division TA06</taxon>
    </lineage>
</organism>
<dbReference type="SUPFAM" id="SSF54913">
    <property type="entry name" value="GlnB-like"/>
    <property type="match status" value="1"/>
</dbReference>
<evidence type="ECO:0000259" key="1">
    <source>
        <dbReference type="Pfam" id="PF09413"/>
    </source>
</evidence>
<name>A0A0S7WFF2_UNCT6</name>
<feature type="domain" description="DUF2007" evidence="1">
    <location>
        <begin position="11"/>
        <end position="75"/>
    </location>
</feature>
<dbReference type="AlphaFoldDB" id="A0A0S7WFF2"/>
<evidence type="ECO:0000313" key="3">
    <source>
        <dbReference type="Proteomes" id="UP000051124"/>
    </source>
</evidence>